<name>A0A344R7R3_SALER</name>
<dbReference type="EMBL" id="AAIVAV010000018">
    <property type="protein sequence ID" value="ECI4010786.1"/>
    <property type="molecule type" value="Genomic_DNA"/>
</dbReference>
<dbReference type="InterPro" id="IPR001829">
    <property type="entry name" value="Pili_assmbl_chaperone_bac"/>
</dbReference>
<feature type="chain" id="PRO_5036062710" evidence="6">
    <location>
        <begin position="23"/>
        <end position="230"/>
    </location>
</feature>
<evidence type="ECO:0000256" key="3">
    <source>
        <dbReference type="ARBA" id="ARBA00022729"/>
    </source>
</evidence>
<dbReference type="PANTHER" id="PTHR30251:SF3">
    <property type="entry name" value="FIMBRIAL CHAPARONE PROTEIN"/>
    <property type="match status" value="1"/>
</dbReference>
<feature type="domain" description="Pili assembly chaperone N-terminal" evidence="7">
    <location>
        <begin position="24"/>
        <end position="137"/>
    </location>
</feature>
<feature type="signal peptide" evidence="6">
    <location>
        <begin position="1"/>
        <end position="22"/>
    </location>
</feature>
<comment type="subcellular location">
    <subcellularLocation>
        <location evidence="1">Periplasm</location>
    </subcellularLocation>
</comment>
<gene>
    <name evidence="11" type="ORF">DN310_15980</name>
    <name evidence="10" type="ORF">DPA05_12405</name>
    <name evidence="9" type="ORF">FNI14_21165</name>
    <name evidence="13" type="ORF">JMJ83_22825</name>
    <name evidence="12" type="ORF">JMJ86_23425</name>
</gene>
<dbReference type="InterPro" id="IPR013783">
    <property type="entry name" value="Ig-like_fold"/>
</dbReference>
<dbReference type="InterPro" id="IPR036316">
    <property type="entry name" value="Pili_assmbl_chap_C_dom_sf"/>
</dbReference>
<dbReference type="NCBIfam" id="NF007392">
    <property type="entry name" value="PRK09918.1"/>
    <property type="match status" value="1"/>
</dbReference>
<evidence type="ECO:0000256" key="4">
    <source>
        <dbReference type="ARBA" id="ARBA00022764"/>
    </source>
</evidence>
<dbReference type="InterPro" id="IPR016147">
    <property type="entry name" value="Pili_assmbl_chaperone_N"/>
</dbReference>
<dbReference type="SUPFAM" id="SSF49584">
    <property type="entry name" value="Periplasmic chaperone C-domain"/>
    <property type="match status" value="1"/>
</dbReference>
<evidence type="ECO:0000256" key="1">
    <source>
        <dbReference type="ARBA" id="ARBA00004418"/>
    </source>
</evidence>
<dbReference type="Proteomes" id="UP000839598">
    <property type="component" value="Unassembled WGS sequence"/>
</dbReference>
<accession>A0A344R7R3</accession>
<dbReference type="RefSeq" id="WP_001244303.1">
    <property type="nucleotide sequence ID" value="NZ_CP079838.1"/>
</dbReference>
<keyword evidence="4" id="KW-0574">Periplasm</keyword>
<dbReference type="GO" id="GO:0030288">
    <property type="term" value="C:outer membrane-bounded periplasmic space"/>
    <property type="evidence" value="ECO:0007669"/>
    <property type="project" value="InterPro"/>
</dbReference>
<evidence type="ECO:0000313" key="11">
    <source>
        <dbReference type="EMBL" id="ECI4010786.1"/>
    </source>
</evidence>
<dbReference type="InterPro" id="IPR016148">
    <property type="entry name" value="Pili_assmbl_chaperone_C"/>
</dbReference>
<dbReference type="InterPro" id="IPR050643">
    <property type="entry name" value="Periplasmic_pilus_chap"/>
</dbReference>
<sequence length="230" mass="25546">MRNIIKGAVLSISLLSSAVAMAAGMVPETSLLLVNEDEHGASMDVKNTDEQAQLLYTKIINLPDDTSGPELIVTQPVVRVEGGKIQRVRFVLKDAAQKMNVEHLKRVVFSAIPQMEKNKVKMLFTQNLPVIIRPADLAPMADPWKDLSWSLQAGNVVVKNDTPYVVRLEQNVKVLPSGTIQKLDKTYILPGQKMTAKPQKMAANATDKKVEFYPATRYGYKVDKFIADIK</sequence>
<keyword evidence="5" id="KW-0143">Chaperone</keyword>
<evidence type="ECO:0000256" key="2">
    <source>
        <dbReference type="ARBA" id="ARBA00007399"/>
    </source>
</evidence>
<dbReference type="EMBL" id="CP079836">
    <property type="protein sequence ID" value="QXX16195.1"/>
    <property type="molecule type" value="Genomic_DNA"/>
</dbReference>
<dbReference type="Gene3D" id="2.60.40.10">
    <property type="entry name" value="Immunoglobulins"/>
    <property type="match status" value="2"/>
</dbReference>
<dbReference type="GO" id="GO:0071555">
    <property type="term" value="P:cell wall organization"/>
    <property type="evidence" value="ECO:0007669"/>
    <property type="project" value="InterPro"/>
</dbReference>
<evidence type="ECO:0000313" key="9">
    <source>
        <dbReference type="EMBL" id="ECC1608434.1"/>
    </source>
</evidence>
<feature type="domain" description="Pili assembly chaperone C-terminal" evidence="8">
    <location>
        <begin position="158"/>
        <end position="220"/>
    </location>
</feature>
<comment type="similarity">
    <text evidence="2">Belongs to the periplasmic pilus chaperone family.</text>
</comment>
<protein>
    <submittedName>
        <fullName evidence="9">Fimbria/pilus periplasmic chaperone</fullName>
    </submittedName>
    <submittedName>
        <fullName evidence="10">Molecular chaperone</fullName>
    </submittedName>
</protein>
<dbReference type="PANTHER" id="PTHR30251">
    <property type="entry name" value="PILUS ASSEMBLY CHAPERONE"/>
    <property type="match status" value="1"/>
</dbReference>
<keyword evidence="3 6" id="KW-0732">Signal</keyword>
<accession>A0A3U9TAJ8</accession>
<evidence type="ECO:0000256" key="6">
    <source>
        <dbReference type="SAM" id="SignalP"/>
    </source>
</evidence>
<reference evidence="12" key="2">
    <citation type="submission" date="2021-07" db="EMBL/GenBank/DDBJ databases">
        <title>Whole-Genome Sequences of non-enterica strains of Salmonella enterica isolated from poultry houses.</title>
        <authorList>
            <person name="Lamas A."/>
            <person name="Regal P."/>
            <person name="Miranda J.M."/>
            <person name="Vazquez B."/>
            <person name="Cepeda A."/>
            <person name="Franco C.M."/>
        </authorList>
    </citation>
    <scope>NUCLEOTIDE SEQUENCE</scope>
    <source>
        <strain evidence="12">LHICA_SA1</strain>
        <strain evidence="13">LHICA_SA3</strain>
    </source>
</reference>
<proteinExistence type="inferred from homology"/>
<evidence type="ECO:0000256" key="5">
    <source>
        <dbReference type="ARBA" id="ARBA00023186"/>
    </source>
</evidence>
<evidence type="ECO:0000259" key="7">
    <source>
        <dbReference type="Pfam" id="PF00345"/>
    </source>
</evidence>
<dbReference type="PRINTS" id="PR00969">
    <property type="entry name" value="CHAPERONPILI"/>
</dbReference>
<evidence type="ECO:0000259" key="8">
    <source>
        <dbReference type="Pfam" id="PF02753"/>
    </source>
</evidence>
<evidence type="ECO:0000313" key="10">
    <source>
        <dbReference type="EMBL" id="ECE6360484.1"/>
    </source>
</evidence>
<dbReference type="EMBL" id="AAIAJV010000030">
    <property type="protein sequence ID" value="ECC1608434.1"/>
    <property type="molecule type" value="Genomic_DNA"/>
</dbReference>
<dbReference type="Proteomes" id="UP000839852">
    <property type="component" value="Unassembled WGS sequence"/>
</dbReference>
<dbReference type="EMBL" id="CP079838">
    <property type="protein sequence ID" value="QXX20732.1"/>
    <property type="molecule type" value="Genomic_DNA"/>
</dbReference>
<dbReference type="AlphaFoldDB" id="A0A344R7R3"/>
<organism evidence="9">
    <name type="scientific">Salmonella enterica subsp. salamae</name>
    <dbReference type="NCBI Taxonomy" id="59202"/>
    <lineage>
        <taxon>Bacteria</taxon>
        <taxon>Pseudomonadati</taxon>
        <taxon>Pseudomonadota</taxon>
        <taxon>Gammaproteobacteria</taxon>
        <taxon>Enterobacterales</taxon>
        <taxon>Enterobacteriaceae</taxon>
        <taxon>Salmonella</taxon>
    </lineage>
</organism>
<dbReference type="EMBL" id="AAIIOQ010000012">
    <property type="protein sequence ID" value="ECE6360484.1"/>
    <property type="molecule type" value="Genomic_DNA"/>
</dbReference>
<evidence type="ECO:0000313" key="12">
    <source>
        <dbReference type="EMBL" id="QXX16195.1"/>
    </source>
</evidence>
<dbReference type="InterPro" id="IPR008962">
    <property type="entry name" value="PapD-like_sf"/>
</dbReference>
<reference evidence="9" key="1">
    <citation type="submission" date="2019-07" db="EMBL/GenBank/DDBJ databases">
        <authorList>
            <person name="Ashton P.M."/>
            <person name="Dallman T."/>
            <person name="Nair S."/>
            <person name="De Pinna E."/>
            <person name="Peters T."/>
            <person name="Grant K."/>
        </authorList>
    </citation>
    <scope>NUCLEOTIDE SEQUENCE</scope>
    <source>
        <strain evidence="11">275803</strain>
        <strain evidence="10">319688</strain>
        <strain evidence="9">646013</strain>
    </source>
</reference>
<dbReference type="STRING" id="1243604.LFZ48_16010"/>
<evidence type="ECO:0000313" key="13">
    <source>
        <dbReference type="EMBL" id="QXX20732.1"/>
    </source>
</evidence>
<dbReference type="SUPFAM" id="SSF49354">
    <property type="entry name" value="PapD-like"/>
    <property type="match status" value="1"/>
</dbReference>
<dbReference type="Pfam" id="PF02753">
    <property type="entry name" value="PapD_C"/>
    <property type="match status" value="1"/>
</dbReference>
<dbReference type="Pfam" id="PF00345">
    <property type="entry name" value="PapD_N"/>
    <property type="match status" value="1"/>
</dbReference>